<comment type="caution">
    <text evidence="1">The sequence shown here is derived from an EMBL/GenBank/DDBJ whole genome shotgun (WGS) entry which is preliminary data.</text>
</comment>
<protein>
    <submittedName>
        <fullName evidence="1">Uncharacterized protein</fullName>
    </submittedName>
</protein>
<dbReference type="SUPFAM" id="SSF117281">
    <property type="entry name" value="Kelch motif"/>
    <property type="match status" value="1"/>
</dbReference>
<accession>A0AAN9V9E9</accession>
<gene>
    <name evidence="1" type="ORF">R5R35_009656</name>
</gene>
<dbReference type="PANTHER" id="PTHR46461">
    <property type="entry name" value="KELCH DOMAIN-CONTAINING PROTEIN 3"/>
    <property type="match status" value="1"/>
</dbReference>
<evidence type="ECO:0000313" key="2">
    <source>
        <dbReference type="Proteomes" id="UP001378592"/>
    </source>
</evidence>
<keyword evidence="2" id="KW-1185">Reference proteome</keyword>
<dbReference type="InterPro" id="IPR015915">
    <property type="entry name" value="Kelch-typ_b-propeller"/>
</dbReference>
<dbReference type="Gene3D" id="2.120.10.80">
    <property type="entry name" value="Kelch-type beta propeller"/>
    <property type="match status" value="1"/>
</dbReference>
<dbReference type="Pfam" id="PF24681">
    <property type="entry name" value="Kelch_KLHDC2_KLHL20_DRC7"/>
    <property type="match status" value="1"/>
</dbReference>
<organism evidence="1 2">
    <name type="scientific">Gryllus longicercus</name>
    <dbReference type="NCBI Taxonomy" id="2509291"/>
    <lineage>
        <taxon>Eukaryota</taxon>
        <taxon>Metazoa</taxon>
        <taxon>Ecdysozoa</taxon>
        <taxon>Arthropoda</taxon>
        <taxon>Hexapoda</taxon>
        <taxon>Insecta</taxon>
        <taxon>Pterygota</taxon>
        <taxon>Neoptera</taxon>
        <taxon>Polyneoptera</taxon>
        <taxon>Orthoptera</taxon>
        <taxon>Ensifera</taxon>
        <taxon>Gryllidea</taxon>
        <taxon>Grylloidea</taxon>
        <taxon>Gryllidae</taxon>
        <taxon>Gryllinae</taxon>
        <taxon>Gryllus</taxon>
    </lineage>
</organism>
<proteinExistence type="predicted"/>
<dbReference type="EMBL" id="JAZDUA010000471">
    <property type="protein sequence ID" value="KAK7792125.1"/>
    <property type="molecule type" value="Genomic_DNA"/>
</dbReference>
<dbReference type="AlphaFoldDB" id="A0AAN9V9E9"/>
<sequence length="361" mass="42099">MGHLLFLEECYMTWTHCVSEIPIRDWFGNRRFRDGVSVDGSVYLFGSDDASEENGLQILSFHPQKHLWNVIQPLSPNEVSTNDGLAPKGEDTYFVVSHNQKVYVCVGDQRINAGEIYIFDTRSFRWSCVATSGDVPSGSMRVCTSEHNGHIYMCADCDINDYLSDGSYIWSLELHTMRWKIVATGGWTRKYSPRCVVPYENRLYVLLQRIGDFTTRTHDDVTYFDLTTKKWVWLEPPGLKPIANQDWIPFVHRHHLYVLLCESWWGDYDIVTKNEVVTRYSFIKNEWEQVWFKGISPTDVLNSLCVVDNIVIFFSCYKKKAYVLNFFPTLRSLCLQAVSRYKLDSTLLPEILKRELVMYSY</sequence>
<evidence type="ECO:0000313" key="1">
    <source>
        <dbReference type="EMBL" id="KAK7792125.1"/>
    </source>
</evidence>
<dbReference type="GO" id="GO:0005737">
    <property type="term" value="C:cytoplasm"/>
    <property type="evidence" value="ECO:0007669"/>
    <property type="project" value="TreeGrafter"/>
</dbReference>
<reference evidence="1 2" key="1">
    <citation type="submission" date="2024-03" db="EMBL/GenBank/DDBJ databases">
        <title>The genome assembly and annotation of the cricket Gryllus longicercus Weissman &amp; Gray.</title>
        <authorList>
            <person name="Szrajer S."/>
            <person name="Gray D."/>
            <person name="Ylla G."/>
        </authorList>
    </citation>
    <scope>NUCLEOTIDE SEQUENCE [LARGE SCALE GENOMIC DNA]</scope>
    <source>
        <strain evidence="1">DAG 2021-001</strain>
        <tissue evidence="1">Whole body minus gut</tissue>
    </source>
</reference>
<dbReference type="PANTHER" id="PTHR46461:SF2">
    <property type="entry name" value="ATTRACTIN"/>
    <property type="match status" value="1"/>
</dbReference>
<name>A0AAN9V9E9_9ORTH</name>
<dbReference type="Proteomes" id="UP001378592">
    <property type="component" value="Unassembled WGS sequence"/>
</dbReference>
<dbReference type="GO" id="GO:0003682">
    <property type="term" value="F:chromatin binding"/>
    <property type="evidence" value="ECO:0007669"/>
    <property type="project" value="InterPro"/>
</dbReference>
<dbReference type="InterPro" id="IPR052637">
    <property type="entry name" value="KLHDC3-like"/>
</dbReference>